<dbReference type="InterPro" id="IPR010270">
    <property type="entry name" value="Phage_P2_GpM"/>
</dbReference>
<proteinExistence type="predicted"/>
<reference evidence="2" key="1">
    <citation type="submission" date="2011-03" db="EMBL/GenBank/DDBJ databases">
        <title>Draft genome sequence of Brevundimonas diminuta.</title>
        <authorList>
            <person name="Brown P.J.B."/>
            <person name="Buechlein A."/>
            <person name="Hemmerich C."/>
            <person name="Brun Y.V."/>
        </authorList>
    </citation>
    <scope>NUCLEOTIDE SEQUENCE [LARGE SCALE GENOMIC DNA]</scope>
    <source>
        <strain evidence="2">C19</strain>
    </source>
</reference>
<accession>F4QJD2</accession>
<dbReference type="eggNOG" id="ENOG5030DH1">
    <property type="taxonomic scope" value="Bacteria"/>
</dbReference>
<name>F4QJD2_9CAUL</name>
<keyword evidence="1" id="KW-0378">Hydrolase</keyword>
<dbReference type="Proteomes" id="UP000006512">
    <property type="component" value="Unassembled WGS sequence"/>
</dbReference>
<dbReference type="OrthoDB" id="8562788at2"/>
<dbReference type="RefSeq" id="WP_006272304.1">
    <property type="nucleotide sequence ID" value="NZ_GL883077.1"/>
</dbReference>
<dbReference type="STRING" id="715226.ABI_15550"/>
<evidence type="ECO:0000313" key="2">
    <source>
        <dbReference type="Proteomes" id="UP000006512"/>
    </source>
</evidence>
<dbReference type="EMBL" id="GL883077">
    <property type="protein sequence ID" value="EGF93115.1"/>
    <property type="molecule type" value="Genomic_DNA"/>
</dbReference>
<sequence length="296" mass="32476">MTPAQRHRERYTAQVTAAGVEALAAETERAEKARTPRPPQFAQTLAPNRERKDRLSPAQRHLLKATTPAAIVGETAPDRNLDGPAASAYDLLRAQLGEHMARLKDIKSIERKIEAKKTMLADYDDHVVAVLATAEETSRASQDEVFVELMIWRLDVGDFDLGLQMAEHVLKYGLTLPERYNRTPATLIGDLVADAAIAAKALDLDFDIDVLNRAVALTEGHDVNDIVRAKLQKGLGQQYLRRAQNTEPTADGPAGAKRAAAEAGVEHFTRAIQLHDKVGVKQDLDTLKRIVAKSDA</sequence>
<dbReference type="Pfam" id="PF05944">
    <property type="entry name" value="Phage_term_smal"/>
    <property type="match status" value="1"/>
</dbReference>
<protein>
    <submittedName>
        <fullName evidence="1">Terminase, endonuclease subunit</fullName>
    </submittedName>
</protein>
<gene>
    <name evidence="1" type="ORF">ABI_15550</name>
</gene>
<organism evidence="1 2">
    <name type="scientific">Asticcacaulis biprosthecium C19</name>
    <dbReference type="NCBI Taxonomy" id="715226"/>
    <lineage>
        <taxon>Bacteria</taxon>
        <taxon>Pseudomonadati</taxon>
        <taxon>Pseudomonadota</taxon>
        <taxon>Alphaproteobacteria</taxon>
        <taxon>Caulobacterales</taxon>
        <taxon>Caulobacteraceae</taxon>
        <taxon>Asticcacaulis</taxon>
    </lineage>
</organism>
<dbReference type="GO" id="GO:0003677">
    <property type="term" value="F:DNA binding"/>
    <property type="evidence" value="ECO:0007669"/>
    <property type="project" value="InterPro"/>
</dbReference>
<keyword evidence="2" id="KW-1185">Reference proteome</keyword>
<keyword evidence="1" id="KW-0540">Nuclease</keyword>
<evidence type="ECO:0000313" key="1">
    <source>
        <dbReference type="EMBL" id="EGF93115.1"/>
    </source>
</evidence>
<dbReference type="HOGENOM" id="CLU_076316_1_0_5"/>
<dbReference type="AlphaFoldDB" id="F4QJD2"/>
<dbReference type="GO" id="GO:0004519">
    <property type="term" value="F:endonuclease activity"/>
    <property type="evidence" value="ECO:0007669"/>
    <property type="project" value="UniProtKB-KW"/>
</dbReference>
<keyword evidence="1" id="KW-0255">Endonuclease</keyword>